<dbReference type="InterPro" id="IPR036388">
    <property type="entry name" value="WH-like_DNA-bd_sf"/>
</dbReference>
<evidence type="ECO:0000256" key="8">
    <source>
        <dbReference type="ARBA" id="ARBA00023125"/>
    </source>
</evidence>
<dbReference type="SMART" id="SM00342">
    <property type="entry name" value="HTH_ARAC"/>
    <property type="match status" value="1"/>
</dbReference>
<evidence type="ECO:0000256" key="9">
    <source>
        <dbReference type="ARBA" id="ARBA00023163"/>
    </source>
</evidence>
<dbReference type="InterPro" id="IPR020449">
    <property type="entry name" value="Tscrpt_reg_AraC-type_HTH"/>
</dbReference>
<accession>W8Z3H3</accession>
<keyword evidence="7" id="KW-0805">Transcription regulation</keyword>
<dbReference type="Pfam" id="PF02870">
    <property type="entry name" value="Methyltransf_1N"/>
    <property type="match status" value="1"/>
</dbReference>
<keyword evidence="9" id="KW-0804">Transcription</keyword>
<keyword evidence="4" id="KW-0489">Methyltransferase</keyword>
<dbReference type="InterPro" id="IPR036631">
    <property type="entry name" value="MGMT_N_sf"/>
</dbReference>
<dbReference type="Proteomes" id="UP000030682">
    <property type="component" value="Unassembled WGS sequence"/>
</dbReference>
<keyword evidence="6" id="KW-0227">DNA damage</keyword>
<keyword evidence="5" id="KW-0808">Transferase</keyword>
<dbReference type="SUPFAM" id="SSF46689">
    <property type="entry name" value="Homeodomain-like"/>
    <property type="match status" value="2"/>
</dbReference>
<keyword evidence="8" id="KW-0238">DNA-binding</keyword>
<dbReference type="AlphaFoldDB" id="W8Z3H3"/>
<feature type="domain" description="HTH araC/xylS-type" evidence="12">
    <location>
        <begin position="1"/>
        <end position="81"/>
    </location>
</feature>
<dbReference type="GO" id="GO:0003700">
    <property type="term" value="F:DNA-binding transcription factor activity"/>
    <property type="evidence" value="ECO:0007669"/>
    <property type="project" value="InterPro"/>
</dbReference>
<dbReference type="GO" id="GO:0006281">
    <property type="term" value="P:DNA repair"/>
    <property type="evidence" value="ECO:0007669"/>
    <property type="project" value="UniProtKB-KW"/>
</dbReference>
<gene>
    <name evidence="13" type="ORF">BTDB27_003597</name>
</gene>
<dbReference type="GO" id="GO:0043565">
    <property type="term" value="F:sequence-specific DNA binding"/>
    <property type="evidence" value="ECO:0007669"/>
    <property type="project" value="InterPro"/>
</dbReference>
<evidence type="ECO:0000256" key="6">
    <source>
        <dbReference type="ARBA" id="ARBA00022763"/>
    </source>
</evidence>
<dbReference type="GO" id="GO:0032259">
    <property type="term" value="P:methylation"/>
    <property type="evidence" value="ECO:0007669"/>
    <property type="project" value="UniProtKB-KW"/>
</dbReference>
<dbReference type="Pfam" id="PF12833">
    <property type="entry name" value="HTH_18"/>
    <property type="match status" value="1"/>
</dbReference>
<organism evidence="13">
    <name type="scientific">Bacillus thuringiensis DB27</name>
    <dbReference type="NCBI Taxonomy" id="1431339"/>
    <lineage>
        <taxon>Bacteria</taxon>
        <taxon>Bacillati</taxon>
        <taxon>Bacillota</taxon>
        <taxon>Bacilli</taxon>
        <taxon>Bacillales</taxon>
        <taxon>Bacillaceae</taxon>
        <taxon>Bacillus</taxon>
        <taxon>Bacillus cereus group</taxon>
    </lineage>
</organism>
<comment type="catalytic activity">
    <reaction evidence="11">
        <text>a 6-O-methyl-2'-deoxyguanosine in DNA + L-cysteinyl-[protein] = S-methyl-L-cysteinyl-[protein] + a 2'-deoxyguanosine in DNA</text>
        <dbReference type="Rhea" id="RHEA:24000"/>
        <dbReference type="Rhea" id="RHEA-COMP:10131"/>
        <dbReference type="Rhea" id="RHEA-COMP:10132"/>
        <dbReference type="Rhea" id="RHEA-COMP:11367"/>
        <dbReference type="Rhea" id="RHEA-COMP:11368"/>
        <dbReference type="ChEBI" id="CHEBI:29950"/>
        <dbReference type="ChEBI" id="CHEBI:82612"/>
        <dbReference type="ChEBI" id="CHEBI:85445"/>
        <dbReference type="ChEBI" id="CHEBI:85448"/>
        <dbReference type="EC" id="2.1.1.63"/>
    </reaction>
</comment>
<dbReference type="Gene3D" id="3.30.160.70">
    <property type="entry name" value="Methylated DNA-protein cysteine methyltransferase domain"/>
    <property type="match status" value="1"/>
</dbReference>
<evidence type="ECO:0000256" key="11">
    <source>
        <dbReference type="ARBA" id="ARBA00049348"/>
    </source>
</evidence>
<dbReference type="PROSITE" id="PS01124">
    <property type="entry name" value="HTH_ARAC_FAMILY_2"/>
    <property type="match status" value="1"/>
</dbReference>
<sequence>MLAEMCHGSPFHLQRTFKRIIGLTPIEYIQQFRVLKATKYLLHTNQSIKEISTAVGIENPEYFATLFKKKTGFTPTEYRKKNEMKEDTIMNSYKNNYIYWTLLTHKNWRFHIAATENGLCFIGSQDENFEELNIWARKKLPQHILIHSPDYLQIYTQEVIEYLENKRETFTFPIDAYGTNFQLSVWNTVREIPYGKTYSYTEIAERIQKPKAVRAVASAIAANPLLITIPCHRVIGKNGKLTGFRGGLEMKKKLLTLEKLQVEFI</sequence>
<reference evidence="13" key="2">
    <citation type="submission" date="2014-01" db="EMBL/GenBank/DDBJ databases">
        <authorList>
            <person name="Aslett M."/>
        </authorList>
    </citation>
    <scope>NUCLEOTIDE SEQUENCE [LARGE SCALE GENOMIC DNA]</scope>
    <source>
        <strain evidence="13">DB27</strain>
    </source>
</reference>
<dbReference type="InterPro" id="IPR008332">
    <property type="entry name" value="MethylG_MeTrfase_N"/>
</dbReference>
<dbReference type="GO" id="GO:0003908">
    <property type="term" value="F:methylated-DNA-[protein]-cysteine S-methyltransferase activity"/>
    <property type="evidence" value="ECO:0007669"/>
    <property type="project" value="UniProtKB-EC"/>
</dbReference>
<evidence type="ECO:0000313" key="13">
    <source>
        <dbReference type="EMBL" id="CDN37255.1"/>
    </source>
</evidence>
<dbReference type="InterPro" id="IPR009057">
    <property type="entry name" value="Homeodomain-like_sf"/>
</dbReference>
<dbReference type="PROSITE" id="PS00374">
    <property type="entry name" value="MGMT"/>
    <property type="match status" value="1"/>
</dbReference>
<dbReference type="Gene3D" id="1.10.10.60">
    <property type="entry name" value="Homeodomain-like"/>
    <property type="match status" value="2"/>
</dbReference>
<dbReference type="EMBL" id="HG810018">
    <property type="protein sequence ID" value="CDN37255.1"/>
    <property type="molecule type" value="Genomic_DNA"/>
</dbReference>
<dbReference type="CDD" id="cd06445">
    <property type="entry name" value="ATase"/>
    <property type="match status" value="1"/>
</dbReference>
<dbReference type="PROSITE" id="PS00041">
    <property type="entry name" value="HTH_ARAC_FAMILY_1"/>
    <property type="match status" value="1"/>
</dbReference>
<dbReference type="FunFam" id="1.10.10.10:FF:000214">
    <property type="entry name" value="Methylated-DNA--protein-cysteine methyltransferase"/>
    <property type="match status" value="1"/>
</dbReference>
<evidence type="ECO:0000256" key="3">
    <source>
        <dbReference type="ARBA" id="ARBA00011918"/>
    </source>
</evidence>
<evidence type="ECO:0000256" key="10">
    <source>
        <dbReference type="ARBA" id="ARBA00023204"/>
    </source>
</evidence>
<keyword evidence="10" id="KW-0234">DNA repair</keyword>
<proteinExistence type="inferred from homology"/>
<evidence type="ECO:0000256" key="2">
    <source>
        <dbReference type="ARBA" id="ARBA00008711"/>
    </source>
</evidence>
<dbReference type="InterPro" id="IPR001497">
    <property type="entry name" value="MethylDNA_cys_MeTrfase_AS"/>
</dbReference>
<evidence type="ECO:0000256" key="1">
    <source>
        <dbReference type="ARBA" id="ARBA00001286"/>
    </source>
</evidence>
<dbReference type="PANTHER" id="PTHR10815">
    <property type="entry name" value="METHYLATED-DNA--PROTEIN-CYSTEINE METHYLTRANSFERASE"/>
    <property type="match status" value="1"/>
</dbReference>
<dbReference type="HOGENOM" id="CLU_000445_52_0_9"/>
<dbReference type="InterPro" id="IPR018060">
    <property type="entry name" value="HTH_AraC"/>
</dbReference>
<dbReference type="NCBIfam" id="TIGR00589">
    <property type="entry name" value="ogt"/>
    <property type="match status" value="1"/>
</dbReference>
<dbReference type="InterPro" id="IPR036217">
    <property type="entry name" value="MethylDNA_cys_MeTrfase_DNAb"/>
</dbReference>
<dbReference type="Pfam" id="PF01035">
    <property type="entry name" value="DNA_binding_1"/>
    <property type="match status" value="1"/>
</dbReference>
<dbReference type="Gene3D" id="1.10.10.10">
    <property type="entry name" value="Winged helix-like DNA-binding domain superfamily/Winged helix DNA-binding domain"/>
    <property type="match status" value="1"/>
</dbReference>
<protein>
    <recommendedName>
        <fullName evidence="3">methylated-DNA--[protein]-cysteine S-methyltransferase</fullName>
        <ecNumber evidence="3">2.1.1.63</ecNumber>
    </recommendedName>
</protein>
<evidence type="ECO:0000259" key="12">
    <source>
        <dbReference type="PROSITE" id="PS01124"/>
    </source>
</evidence>
<dbReference type="SUPFAM" id="SSF46767">
    <property type="entry name" value="Methylated DNA-protein cysteine methyltransferase, C-terminal domain"/>
    <property type="match status" value="1"/>
</dbReference>
<reference evidence="13" key="1">
    <citation type="submission" date="2014-01" db="EMBL/GenBank/DDBJ databases">
        <title>Draft genome sequence of highly nematicidal Bacillus thuringiensis DB27.</title>
        <authorList>
            <person name="Iatsenko I."/>
            <person name="Pickard D."/>
            <person name="Corton C."/>
            <person name="Dougan G."/>
            <person name="Sommer R.J."/>
        </authorList>
    </citation>
    <scope>NUCLEOTIDE SEQUENCE [LARGE SCALE GENOMIC DNA]</scope>
    <source>
        <strain evidence="13">DB27</strain>
    </source>
</reference>
<dbReference type="PRINTS" id="PR00032">
    <property type="entry name" value="HTHARAC"/>
</dbReference>
<evidence type="ECO:0000256" key="7">
    <source>
        <dbReference type="ARBA" id="ARBA00023015"/>
    </source>
</evidence>
<dbReference type="PANTHER" id="PTHR10815:SF12">
    <property type="entry name" value="METHYLATED-DNA--PROTEIN-CYSTEINE METHYLTRANSFERASE, INDUCIBLE"/>
    <property type="match status" value="1"/>
</dbReference>
<comment type="similarity">
    <text evidence="2">Belongs to the MGMT family.</text>
</comment>
<dbReference type="EC" id="2.1.1.63" evidence="3"/>
<dbReference type="InterPro" id="IPR014048">
    <property type="entry name" value="MethylDNA_cys_MeTrfase_DNA-bd"/>
</dbReference>
<comment type="catalytic activity">
    <reaction evidence="1">
        <text>a 4-O-methyl-thymidine in DNA + L-cysteinyl-[protein] = a thymidine in DNA + S-methyl-L-cysteinyl-[protein]</text>
        <dbReference type="Rhea" id="RHEA:53428"/>
        <dbReference type="Rhea" id="RHEA-COMP:10131"/>
        <dbReference type="Rhea" id="RHEA-COMP:10132"/>
        <dbReference type="Rhea" id="RHEA-COMP:13555"/>
        <dbReference type="Rhea" id="RHEA-COMP:13556"/>
        <dbReference type="ChEBI" id="CHEBI:29950"/>
        <dbReference type="ChEBI" id="CHEBI:82612"/>
        <dbReference type="ChEBI" id="CHEBI:137386"/>
        <dbReference type="ChEBI" id="CHEBI:137387"/>
        <dbReference type="EC" id="2.1.1.63"/>
    </reaction>
</comment>
<evidence type="ECO:0000256" key="4">
    <source>
        <dbReference type="ARBA" id="ARBA00022603"/>
    </source>
</evidence>
<name>W8Z3H3_BACTU</name>
<dbReference type="InterPro" id="IPR018062">
    <property type="entry name" value="HTH_AraC-typ_CS"/>
</dbReference>
<dbReference type="SUPFAM" id="SSF53155">
    <property type="entry name" value="Methylated DNA-protein cysteine methyltransferase domain"/>
    <property type="match status" value="1"/>
</dbReference>
<evidence type="ECO:0000256" key="5">
    <source>
        <dbReference type="ARBA" id="ARBA00022679"/>
    </source>
</evidence>